<organism evidence="2 3">
    <name type="scientific">Thiovibrio frasassiensis</name>
    <dbReference type="NCBI Taxonomy" id="2984131"/>
    <lineage>
        <taxon>Bacteria</taxon>
        <taxon>Pseudomonadati</taxon>
        <taxon>Thermodesulfobacteriota</taxon>
        <taxon>Desulfobulbia</taxon>
        <taxon>Desulfobulbales</taxon>
        <taxon>Thiovibrionaceae</taxon>
        <taxon>Thiovibrio</taxon>
    </lineage>
</organism>
<proteinExistence type="predicted"/>
<evidence type="ECO:0000256" key="1">
    <source>
        <dbReference type="SAM" id="Phobius"/>
    </source>
</evidence>
<accession>A0A9X4MP59</accession>
<gene>
    <name evidence="2" type="ORF">OLX77_09100</name>
</gene>
<sequence length="88" mass="9884">MSIFEIVMLVCFGAAWPFSLYQSYRSRTNAGKSLFFLGVVLLGYLSGILHKIFFSPDPVIGLYILNGIMVVGDIVLYFRNRKLDVLTG</sequence>
<feature type="transmembrane region" description="Helical" evidence="1">
    <location>
        <begin position="34"/>
        <end position="54"/>
    </location>
</feature>
<feature type="transmembrane region" description="Helical" evidence="1">
    <location>
        <begin position="60"/>
        <end position="78"/>
    </location>
</feature>
<evidence type="ECO:0000313" key="3">
    <source>
        <dbReference type="Proteomes" id="UP001154240"/>
    </source>
</evidence>
<comment type="caution">
    <text evidence="2">The sequence shown here is derived from an EMBL/GenBank/DDBJ whole genome shotgun (WGS) entry which is preliminary data.</text>
</comment>
<keyword evidence="1" id="KW-0812">Transmembrane</keyword>
<protein>
    <submittedName>
        <fullName evidence="2">Uncharacterized protein</fullName>
    </submittedName>
</protein>
<keyword evidence="3" id="KW-1185">Reference proteome</keyword>
<keyword evidence="1" id="KW-0472">Membrane</keyword>
<feature type="transmembrane region" description="Helical" evidence="1">
    <location>
        <begin position="6"/>
        <end position="22"/>
    </location>
</feature>
<dbReference type="RefSeq" id="WP_307633280.1">
    <property type="nucleotide sequence ID" value="NZ_JAPHEH010000001.1"/>
</dbReference>
<keyword evidence="1" id="KW-1133">Transmembrane helix</keyword>
<dbReference type="EMBL" id="JAPHEH010000001">
    <property type="protein sequence ID" value="MDG4476312.1"/>
    <property type="molecule type" value="Genomic_DNA"/>
</dbReference>
<reference evidence="2" key="1">
    <citation type="journal article" date="2022" name="bioRxiv">
        <title>Thiovibrio frasassiensisgen. nov., sp. nov., an autotrophic, elemental sulfur disproportionating bacterium isolated from sulfidic karst sediment, and proposal of Thiovibrionaceae fam. nov.</title>
        <authorList>
            <person name="Aronson H."/>
            <person name="Thomas C."/>
            <person name="Bhattacharyya M."/>
            <person name="Eckstein S."/>
            <person name="Jensen S."/>
            <person name="Barco R."/>
            <person name="Macalady J."/>
            <person name="Amend J."/>
        </authorList>
    </citation>
    <scope>NUCLEOTIDE SEQUENCE</scope>
    <source>
        <strain evidence="2">RS19-109</strain>
    </source>
</reference>
<evidence type="ECO:0000313" key="2">
    <source>
        <dbReference type="EMBL" id="MDG4476312.1"/>
    </source>
</evidence>
<reference evidence="2" key="2">
    <citation type="submission" date="2022-10" db="EMBL/GenBank/DDBJ databases">
        <authorList>
            <person name="Aronson H.S."/>
        </authorList>
    </citation>
    <scope>NUCLEOTIDE SEQUENCE</scope>
    <source>
        <strain evidence="2">RS19-109</strain>
    </source>
</reference>
<dbReference type="Proteomes" id="UP001154240">
    <property type="component" value="Unassembled WGS sequence"/>
</dbReference>
<dbReference type="AlphaFoldDB" id="A0A9X4MP59"/>
<name>A0A9X4MP59_9BACT</name>